<reference evidence="1" key="1">
    <citation type="submission" date="2022-07" db="EMBL/GenBank/DDBJ databases">
        <title>Genome Sequence of Lecanicillium saksenae.</title>
        <authorList>
            <person name="Buettner E."/>
        </authorList>
    </citation>
    <scope>NUCLEOTIDE SEQUENCE</scope>
    <source>
        <strain evidence="1">VT-O1</strain>
    </source>
</reference>
<dbReference type="EMBL" id="JANAKD010000722">
    <property type="protein sequence ID" value="KAJ3489742.1"/>
    <property type="molecule type" value="Genomic_DNA"/>
</dbReference>
<evidence type="ECO:0000313" key="2">
    <source>
        <dbReference type="Proteomes" id="UP001148737"/>
    </source>
</evidence>
<proteinExistence type="predicted"/>
<keyword evidence="2" id="KW-1185">Reference proteome</keyword>
<dbReference type="Proteomes" id="UP001148737">
    <property type="component" value="Unassembled WGS sequence"/>
</dbReference>
<gene>
    <name evidence="1" type="ORF">NLG97_g5933</name>
</gene>
<organism evidence="1 2">
    <name type="scientific">Lecanicillium saksenae</name>
    <dbReference type="NCBI Taxonomy" id="468837"/>
    <lineage>
        <taxon>Eukaryota</taxon>
        <taxon>Fungi</taxon>
        <taxon>Dikarya</taxon>
        <taxon>Ascomycota</taxon>
        <taxon>Pezizomycotina</taxon>
        <taxon>Sordariomycetes</taxon>
        <taxon>Hypocreomycetidae</taxon>
        <taxon>Hypocreales</taxon>
        <taxon>Cordycipitaceae</taxon>
        <taxon>Lecanicillium</taxon>
    </lineage>
</organism>
<evidence type="ECO:0000313" key="1">
    <source>
        <dbReference type="EMBL" id="KAJ3489742.1"/>
    </source>
</evidence>
<sequence length="131" mass="14288">MTEMAVSPIDNGPNGPPKPAKNRQFSLYATRIKPIEDDEPPPLPQPAMPIMPRWDSLQNSAHLMAASPTSDAFPKDVFYDAPEQPKSPLSANFREEFPPLAFDEPLPSPNRVLSAKSSNADMPQHQAALAG</sequence>
<comment type="caution">
    <text evidence="1">The sequence shown here is derived from an EMBL/GenBank/DDBJ whole genome shotgun (WGS) entry which is preliminary data.</text>
</comment>
<protein>
    <submittedName>
        <fullName evidence="1">Uncharacterized protein</fullName>
    </submittedName>
</protein>
<accession>A0ACC1QSR3</accession>
<name>A0ACC1QSR3_9HYPO</name>